<comment type="caution">
    <text evidence="7">The sequence shown here is derived from an EMBL/GenBank/DDBJ whole genome shotgun (WGS) entry which is preliminary data.</text>
</comment>
<keyword evidence="3" id="KW-0326">Glycosidase</keyword>
<evidence type="ECO:0000256" key="2">
    <source>
        <dbReference type="ARBA" id="ARBA00022801"/>
    </source>
</evidence>
<sequence length="384" mass="40665">MLGSTLPLALLGLLQVSNVLAQDIPTCSLTQKCPETAPCCSQYGQCGAGAFCLGGCDPRMSFSLDSCAPAPVCQSKTYKMNSMDRIAEMSEYLGDSSKADWVYQGKAIAHNNNILLTMAPKLPAKIKTSRGRGVVTAFILYGDVKDEIDYEWVGVDLETSQTNYYFQGVPKYDQSKNLTMSDSFANWHEYEIRWTPDQIEWVIDGEVGRLSIWPGGAETNAQGTIDWAGGVIDWNGEDIKRNGYYYATFGEITVECYNADSPPGTNKRKSYIYNDMRSTNDTVEDTDRSTILASFAATGLDMDKGADKGDNNVSQVPGGSNPGGSGSGSHSGDSGSGSGGCSGGDTFSQTCGGSSSDPSDGAAGRKGAASALAVIVALGALLLL</sequence>
<dbReference type="AlphaFoldDB" id="A0A9P1MFP5"/>
<dbReference type="Gene3D" id="2.60.120.200">
    <property type="match status" value="1"/>
</dbReference>
<name>A0A9P1MFP5_9PEZI</name>
<dbReference type="InterPro" id="IPR013320">
    <property type="entry name" value="ConA-like_dom_sf"/>
</dbReference>
<dbReference type="GO" id="GO:0016757">
    <property type="term" value="F:glycosyltransferase activity"/>
    <property type="evidence" value="ECO:0007669"/>
    <property type="project" value="TreeGrafter"/>
</dbReference>
<evidence type="ECO:0000256" key="4">
    <source>
        <dbReference type="SAM" id="MobiDB-lite"/>
    </source>
</evidence>
<dbReference type="PANTHER" id="PTHR10963">
    <property type="entry name" value="GLYCOSYL HYDROLASE-RELATED"/>
    <property type="match status" value="1"/>
</dbReference>
<dbReference type="PANTHER" id="PTHR10963:SF22">
    <property type="entry name" value="GLYCOSIDASE CRH2-RELATED"/>
    <property type="match status" value="1"/>
</dbReference>
<dbReference type="GO" id="GO:0009277">
    <property type="term" value="C:fungal-type cell wall"/>
    <property type="evidence" value="ECO:0007669"/>
    <property type="project" value="TreeGrafter"/>
</dbReference>
<evidence type="ECO:0000256" key="1">
    <source>
        <dbReference type="ARBA" id="ARBA00022729"/>
    </source>
</evidence>
<accession>A0A9P1MFP5</accession>
<feature type="signal peptide" evidence="5">
    <location>
        <begin position="1"/>
        <end position="21"/>
    </location>
</feature>
<proteinExistence type="predicted"/>
<feature type="chain" id="PRO_5040254876" description="GH16 domain-containing protein" evidence="5">
    <location>
        <begin position="22"/>
        <end position="384"/>
    </location>
</feature>
<evidence type="ECO:0000313" key="8">
    <source>
        <dbReference type="Proteomes" id="UP000838763"/>
    </source>
</evidence>
<evidence type="ECO:0000256" key="3">
    <source>
        <dbReference type="ARBA" id="ARBA00023295"/>
    </source>
</evidence>
<dbReference type="OrthoDB" id="4781at2759"/>
<dbReference type="SUPFAM" id="SSF49899">
    <property type="entry name" value="Concanavalin A-like lectins/glucanases"/>
    <property type="match status" value="1"/>
</dbReference>
<feature type="compositionally biased region" description="Gly residues" evidence="4">
    <location>
        <begin position="320"/>
        <end position="343"/>
    </location>
</feature>
<protein>
    <recommendedName>
        <fullName evidence="6">GH16 domain-containing protein</fullName>
    </recommendedName>
</protein>
<organism evidence="7 8">
    <name type="scientific">Parascedosporium putredinis</name>
    <dbReference type="NCBI Taxonomy" id="1442378"/>
    <lineage>
        <taxon>Eukaryota</taxon>
        <taxon>Fungi</taxon>
        <taxon>Dikarya</taxon>
        <taxon>Ascomycota</taxon>
        <taxon>Pezizomycotina</taxon>
        <taxon>Sordariomycetes</taxon>
        <taxon>Hypocreomycetidae</taxon>
        <taxon>Microascales</taxon>
        <taxon>Microascaceae</taxon>
        <taxon>Parascedosporium</taxon>
    </lineage>
</organism>
<evidence type="ECO:0000313" key="7">
    <source>
        <dbReference type="EMBL" id="CAI4218998.1"/>
    </source>
</evidence>
<dbReference type="GO" id="GO:0031505">
    <property type="term" value="P:fungal-type cell wall organization"/>
    <property type="evidence" value="ECO:0007669"/>
    <property type="project" value="TreeGrafter"/>
</dbReference>
<keyword evidence="1 5" id="KW-0732">Signal</keyword>
<gene>
    <name evidence="7" type="ORF">PPNO1_LOCUS8569</name>
</gene>
<dbReference type="PROSITE" id="PS51762">
    <property type="entry name" value="GH16_2"/>
    <property type="match status" value="1"/>
</dbReference>
<feature type="compositionally biased region" description="Low complexity" evidence="4">
    <location>
        <begin position="352"/>
        <end position="364"/>
    </location>
</feature>
<dbReference type="Proteomes" id="UP000838763">
    <property type="component" value="Unassembled WGS sequence"/>
</dbReference>
<keyword evidence="2" id="KW-0378">Hydrolase</keyword>
<dbReference type="GO" id="GO:0005975">
    <property type="term" value="P:carbohydrate metabolic process"/>
    <property type="evidence" value="ECO:0007669"/>
    <property type="project" value="InterPro"/>
</dbReference>
<dbReference type="InterPro" id="IPR000757">
    <property type="entry name" value="Beta-glucanase-like"/>
</dbReference>
<feature type="domain" description="GH16" evidence="6">
    <location>
        <begin position="63"/>
        <end position="262"/>
    </location>
</feature>
<dbReference type="GO" id="GO:0004553">
    <property type="term" value="F:hydrolase activity, hydrolyzing O-glycosyl compounds"/>
    <property type="evidence" value="ECO:0007669"/>
    <property type="project" value="InterPro"/>
</dbReference>
<feature type="region of interest" description="Disordered" evidence="4">
    <location>
        <begin position="303"/>
        <end position="364"/>
    </location>
</feature>
<reference evidence="7" key="1">
    <citation type="submission" date="2022-11" db="EMBL/GenBank/DDBJ databases">
        <authorList>
            <person name="Scott C."/>
            <person name="Bruce N."/>
        </authorList>
    </citation>
    <scope>NUCLEOTIDE SEQUENCE</scope>
</reference>
<dbReference type="Pfam" id="PF00722">
    <property type="entry name" value="Glyco_hydro_16"/>
    <property type="match status" value="1"/>
</dbReference>
<dbReference type="EMBL" id="CALLCH030000019">
    <property type="protein sequence ID" value="CAI4218998.1"/>
    <property type="molecule type" value="Genomic_DNA"/>
</dbReference>
<evidence type="ECO:0000256" key="5">
    <source>
        <dbReference type="SAM" id="SignalP"/>
    </source>
</evidence>
<dbReference type="InterPro" id="IPR050546">
    <property type="entry name" value="Glycosyl_Hydrlase_16"/>
</dbReference>
<keyword evidence="8" id="KW-1185">Reference proteome</keyword>
<evidence type="ECO:0000259" key="6">
    <source>
        <dbReference type="PROSITE" id="PS51762"/>
    </source>
</evidence>